<comment type="similarity">
    <text evidence="1">Belongs to the iron-containing alcohol dehydrogenase family.</text>
</comment>
<reference evidence="5 6" key="1">
    <citation type="submission" date="2020-05" db="EMBL/GenBank/DDBJ databases">
        <title>Bremerella alba sp. nov., a novel planctomycete isolated from the surface of the macroalga Fucus spiralis.</title>
        <authorList>
            <person name="Godinho O."/>
            <person name="Botelho R."/>
            <person name="Albuquerque L."/>
            <person name="Wiegand S."/>
            <person name="Da Costa M.S."/>
            <person name="Lobo-Da-Cunha A."/>
            <person name="Jogler C."/>
            <person name="Lage O.M."/>
        </authorList>
    </citation>
    <scope>NUCLEOTIDE SEQUENCE [LARGE SCALE GENOMIC DNA]</scope>
    <source>
        <strain evidence="5 6">FF15</strain>
    </source>
</reference>
<dbReference type="PANTHER" id="PTHR11496:SF103">
    <property type="entry name" value="DEHYDROGENASE, PUTATIVE-RELATED"/>
    <property type="match status" value="1"/>
</dbReference>
<sequence>MSHLGNQQTVYLSAGSLKEIPRICRLHGATRTFLVVDEVAYNLSGAATQLRQFLPPDAITLFSGFEPNPKIEDVERGVAKCRAANPDLVLALGGGTAIDLAKMIASMTKHKASPHDIAVNGIALSEGSLPLIAVPTTAGTGSESTHFAVVYIEGKKYSVADPCLLPCVAVVDPELTYSVPPKMTAATGLDAFCQAIESIWAVGATDESVAYATSAATLAFEHLPTATNAPTPEARHAMSLASHLAGKAINISKTTLPHAISYAITADYGIPHGAAVATTLSCVLAYNFGVSTSDCADQRGAAHVRQRLSLILDILKVASVEDACLQVEAFVSSLGCSPTLAAAGIQSEESLRVLTSRVNAARLSNNPRTANHEDLLSLLQGRSTIATGSRRRTEAPKATAG</sequence>
<dbReference type="InterPro" id="IPR001670">
    <property type="entry name" value="ADH_Fe/GldA"/>
</dbReference>
<evidence type="ECO:0008006" key="7">
    <source>
        <dbReference type="Google" id="ProtNLM"/>
    </source>
</evidence>
<dbReference type="Pfam" id="PF25137">
    <property type="entry name" value="ADH_Fe_C"/>
    <property type="match status" value="1"/>
</dbReference>
<dbReference type="GO" id="GO:0004022">
    <property type="term" value="F:alcohol dehydrogenase (NAD+) activity"/>
    <property type="evidence" value="ECO:0007669"/>
    <property type="project" value="TreeGrafter"/>
</dbReference>
<accession>A0A7V8V5R6</accession>
<organism evidence="5 6">
    <name type="scientific">Bremerella alba</name>
    <dbReference type="NCBI Taxonomy" id="980252"/>
    <lineage>
        <taxon>Bacteria</taxon>
        <taxon>Pseudomonadati</taxon>
        <taxon>Planctomycetota</taxon>
        <taxon>Planctomycetia</taxon>
        <taxon>Pirellulales</taxon>
        <taxon>Pirellulaceae</taxon>
        <taxon>Bremerella</taxon>
    </lineage>
</organism>
<dbReference type="InterPro" id="IPR035873">
    <property type="entry name" value="PhpC"/>
</dbReference>
<dbReference type="InterPro" id="IPR018211">
    <property type="entry name" value="ADH_Fe_CS"/>
</dbReference>
<protein>
    <recommendedName>
        <fullName evidence="7">Alcohol dehydrogenase</fullName>
    </recommendedName>
</protein>
<dbReference type="EMBL" id="JABRWO010000006">
    <property type="protein sequence ID" value="MBA2115271.1"/>
    <property type="molecule type" value="Genomic_DNA"/>
</dbReference>
<dbReference type="SUPFAM" id="SSF56796">
    <property type="entry name" value="Dehydroquinate synthase-like"/>
    <property type="match status" value="1"/>
</dbReference>
<dbReference type="InterPro" id="IPR056798">
    <property type="entry name" value="ADH_Fe_C"/>
</dbReference>
<dbReference type="Gene3D" id="3.40.50.1970">
    <property type="match status" value="1"/>
</dbReference>
<keyword evidence="2" id="KW-0560">Oxidoreductase</keyword>
<name>A0A7V8V5R6_9BACT</name>
<feature type="domain" description="Alcohol dehydrogenase iron-type/glycerol dehydrogenase GldA" evidence="3">
    <location>
        <begin position="9"/>
        <end position="173"/>
    </location>
</feature>
<dbReference type="GO" id="GO:0046872">
    <property type="term" value="F:metal ion binding"/>
    <property type="evidence" value="ECO:0007669"/>
    <property type="project" value="InterPro"/>
</dbReference>
<dbReference type="Gene3D" id="1.20.1090.10">
    <property type="entry name" value="Dehydroquinate synthase-like - alpha domain"/>
    <property type="match status" value="1"/>
</dbReference>
<evidence type="ECO:0000313" key="6">
    <source>
        <dbReference type="Proteomes" id="UP000551616"/>
    </source>
</evidence>
<comment type="caution">
    <text evidence="5">The sequence shown here is derived from an EMBL/GenBank/DDBJ whole genome shotgun (WGS) entry which is preliminary data.</text>
</comment>
<evidence type="ECO:0000256" key="2">
    <source>
        <dbReference type="ARBA" id="ARBA00023002"/>
    </source>
</evidence>
<evidence type="ECO:0000313" key="5">
    <source>
        <dbReference type="EMBL" id="MBA2115271.1"/>
    </source>
</evidence>
<proteinExistence type="inferred from homology"/>
<gene>
    <name evidence="5" type="ORF">HOV93_24440</name>
</gene>
<evidence type="ECO:0000256" key="1">
    <source>
        <dbReference type="ARBA" id="ARBA00007358"/>
    </source>
</evidence>
<feature type="domain" description="Fe-containing alcohol dehydrogenase-like C-terminal" evidence="4">
    <location>
        <begin position="184"/>
        <end position="380"/>
    </location>
</feature>
<dbReference type="GO" id="GO:0017000">
    <property type="term" value="P:antibiotic biosynthetic process"/>
    <property type="evidence" value="ECO:0007669"/>
    <property type="project" value="InterPro"/>
</dbReference>
<dbReference type="InterPro" id="IPR039697">
    <property type="entry name" value="Alcohol_dehydrogenase_Fe"/>
</dbReference>
<dbReference type="FunFam" id="3.40.50.1970:FF:000003">
    <property type="entry name" value="Alcohol dehydrogenase, iron-containing"/>
    <property type="match status" value="1"/>
</dbReference>
<dbReference type="PANTHER" id="PTHR11496">
    <property type="entry name" value="ALCOHOL DEHYDROGENASE"/>
    <property type="match status" value="1"/>
</dbReference>
<dbReference type="PROSITE" id="PS00913">
    <property type="entry name" value="ADH_IRON_1"/>
    <property type="match status" value="1"/>
</dbReference>
<keyword evidence="6" id="KW-1185">Reference proteome</keyword>
<dbReference type="Proteomes" id="UP000551616">
    <property type="component" value="Unassembled WGS sequence"/>
</dbReference>
<dbReference type="CDD" id="cd08182">
    <property type="entry name" value="HEPD"/>
    <property type="match status" value="1"/>
</dbReference>
<dbReference type="Pfam" id="PF00465">
    <property type="entry name" value="Fe-ADH"/>
    <property type="match status" value="1"/>
</dbReference>
<dbReference type="RefSeq" id="WP_207396710.1">
    <property type="nucleotide sequence ID" value="NZ_JABRWO010000006.1"/>
</dbReference>
<evidence type="ECO:0000259" key="4">
    <source>
        <dbReference type="Pfam" id="PF25137"/>
    </source>
</evidence>
<dbReference type="AlphaFoldDB" id="A0A7V8V5R6"/>
<evidence type="ECO:0000259" key="3">
    <source>
        <dbReference type="Pfam" id="PF00465"/>
    </source>
</evidence>